<evidence type="ECO:0000313" key="1">
    <source>
        <dbReference type="EMBL" id="MFB9712802.1"/>
    </source>
</evidence>
<protein>
    <submittedName>
        <fullName evidence="1">Uncharacterized protein</fullName>
    </submittedName>
</protein>
<comment type="caution">
    <text evidence="1">The sequence shown here is derived from an EMBL/GenBank/DDBJ whole genome shotgun (WGS) entry which is preliminary data.</text>
</comment>
<reference evidence="1 2" key="1">
    <citation type="submission" date="2024-09" db="EMBL/GenBank/DDBJ databases">
        <authorList>
            <person name="Sun Q."/>
            <person name="Mori K."/>
        </authorList>
    </citation>
    <scope>NUCLEOTIDE SEQUENCE [LARGE SCALE GENOMIC DNA]</scope>
    <source>
        <strain evidence="1 2">JCM 13519</strain>
    </source>
</reference>
<organism evidence="1 2">
    <name type="scientific">Arthrobacter methylotrophus</name>
    <dbReference type="NCBI Taxonomy" id="121291"/>
    <lineage>
        <taxon>Bacteria</taxon>
        <taxon>Bacillati</taxon>
        <taxon>Actinomycetota</taxon>
        <taxon>Actinomycetes</taxon>
        <taxon>Micrococcales</taxon>
        <taxon>Micrococcaceae</taxon>
        <taxon>Arthrobacter</taxon>
    </lineage>
</organism>
<name>A0ABV5UJW4_9MICC</name>
<dbReference type="EMBL" id="JBHMBH010000006">
    <property type="protein sequence ID" value="MFB9712802.1"/>
    <property type="molecule type" value="Genomic_DNA"/>
</dbReference>
<accession>A0ABV5UJW4</accession>
<sequence length="60" mass="6729">MSEGLNRVQLMIVRDLVGEAIAREDLPALESAYRDFRTGMDSLKATFEQQTRAGEQEVKG</sequence>
<proteinExistence type="predicted"/>
<evidence type="ECO:0000313" key="2">
    <source>
        <dbReference type="Proteomes" id="UP001589536"/>
    </source>
</evidence>
<dbReference type="Proteomes" id="UP001589536">
    <property type="component" value="Unassembled WGS sequence"/>
</dbReference>
<gene>
    <name evidence="1" type="ORF">ACFFPI_01355</name>
</gene>
<keyword evidence="2" id="KW-1185">Reference proteome</keyword>
<dbReference type="RefSeq" id="WP_345049417.1">
    <property type="nucleotide sequence ID" value="NZ_BAABED010000001.1"/>
</dbReference>